<dbReference type="InterPro" id="IPR004437">
    <property type="entry name" value="ParB/RepB/Spo0J"/>
</dbReference>
<evidence type="ECO:0000313" key="4">
    <source>
        <dbReference type="Proteomes" id="UP000295184"/>
    </source>
</evidence>
<dbReference type="PANTHER" id="PTHR33375">
    <property type="entry name" value="CHROMOSOME-PARTITIONING PROTEIN PARB-RELATED"/>
    <property type="match status" value="1"/>
</dbReference>
<gene>
    <name evidence="3" type="ORF">EDD77_11310</name>
</gene>
<dbReference type="InterPro" id="IPR003115">
    <property type="entry name" value="ParB_N"/>
</dbReference>
<dbReference type="Gene3D" id="3.90.1530.30">
    <property type="match status" value="1"/>
</dbReference>
<comment type="similarity">
    <text evidence="1">Belongs to the ParB family.</text>
</comment>
<evidence type="ECO:0000259" key="2">
    <source>
        <dbReference type="SMART" id="SM00470"/>
    </source>
</evidence>
<dbReference type="EMBL" id="SLUM01000013">
    <property type="protein sequence ID" value="TCL56352.1"/>
    <property type="molecule type" value="Genomic_DNA"/>
</dbReference>
<protein>
    <submittedName>
        <fullName evidence="3">ParB family chromosome partitioning protein</fullName>
    </submittedName>
</protein>
<dbReference type="AlphaFoldDB" id="A0A4V6NGL7"/>
<dbReference type="Gene3D" id="1.10.10.2830">
    <property type="match status" value="1"/>
</dbReference>
<organism evidence="3 4">
    <name type="scientific">Allofournierella massiliensis</name>
    <dbReference type="NCBI Taxonomy" id="1650663"/>
    <lineage>
        <taxon>Bacteria</taxon>
        <taxon>Bacillati</taxon>
        <taxon>Bacillota</taxon>
        <taxon>Clostridia</taxon>
        <taxon>Eubacteriales</taxon>
        <taxon>Oscillospiraceae</taxon>
        <taxon>Allofournierella</taxon>
    </lineage>
</organism>
<dbReference type="NCBIfam" id="TIGR00180">
    <property type="entry name" value="parB_part"/>
    <property type="match status" value="1"/>
</dbReference>
<accession>A0A4V6NGL7</accession>
<sequence>MNEKMYGQNISLPSLDNLFSSESDRQDAKLEKVQNLRLSELFSFKDHPFQIRDDEEMQKMVDSIKDHGVLTPAIVRPRPEGGYELVSGHRRHRGCTLAGLDTMPCIVREMDDDTAVILMVDSNCQREHILPSEKAKAYKMMLEALQRKRGRPSLENSGQVGPNFKGVRSNQLLADDVGESVKQIQRYIRLTDLIPDLLDMVDEGQLKLTPAVELSSLAPHEQEEVLEYLQYMECTPSLSQAQKLKTASKNAPLTPESIEKIMSAKTPSVSAREPQIRLSVSKIEQYFPKGYTIEQMEQYIIRLLENYERSRSREGR</sequence>
<dbReference type="SUPFAM" id="SSF110849">
    <property type="entry name" value="ParB/Sulfiredoxin"/>
    <property type="match status" value="1"/>
</dbReference>
<dbReference type="InterPro" id="IPR036086">
    <property type="entry name" value="ParB/Sulfiredoxin_sf"/>
</dbReference>
<feature type="domain" description="ParB-like N-terminal" evidence="2">
    <location>
        <begin position="37"/>
        <end position="124"/>
    </location>
</feature>
<comment type="caution">
    <text evidence="3">The sequence shown here is derived from an EMBL/GenBank/DDBJ whole genome shotgun (WGS) entry which is preliminary data.</text>
</comment>
<reference evidence="3 4" key="1">
    <citation type="submission" date="2019-03" db="EMBL/GenBank/DDBJ databases">
        <title>Genomic Encyclopedia of Type Strains, Phase IV (KMG-IV): sequencing the most valuable type-strain genomes for metagenomic binning, comparative biology and taxonomic classification.</title>
        <authorList>
            <person name="Goeker M."/>
        </authorList>
    </citation>
    <scope>NUCLEOTIDE SEQUENCE [LARGE SCALE GENOMIC DNA]</scope>
    <source>
        <strain evidence="3 4">DSM 100451</strain>
    </source>
</reference>
<dbReference type="GO" id="GO:0007059">
    <property type="term" value="P:chromosome segregation"/>
    <property type="evidence" value="ECO:0007669"/>
    <property type="project" value="TreeGrafter"/>
</dbReference>
<dbReference type="Pfam" id="PF02195">
    <property type="entry name" value="ParB_N"/>
    <property type="match status" value="1"/>
</dbReference>
<evidence type="ECO:0000256" key="1">
    <source>
        <dbReference type="ARBA" id="ARBA00006295"/>
    </source>
</evidence>
<dbReference type="Proteomes" id="UP000295184">
    <property type="component" value="Unassembled WGS sequence"/>
</dbReference>
<dbReference type="PANTHER" id="PTHR33375:SF1">
    <property type="entry name" value="CHROMOSOME-PARTITIONING PROTEIN PARB-RELATED"/>
    <property type="match status" value="1"/>
</dbReference>
<evidence type="ECO:0000313" key="3">
    <source>
        <dbReference type="EMBL" id="TCL56352.1"/>
    </source>
</evidence>
<dbReference type="SUPFAM" id="SSF109709">
    <property type="entry name" value="KorB DNA-binding domain-like"/>
    <property type="match status" value="1"/>
</dbReference>
<dbReference type="SMART" id="SM00470">
    <property type="entry name" value="ParB"/>
    <property type="match status" value="1"/>
</dbReference>
<dbReference type="CDD" id="cd16407">
    <property type="entry name" value="ParB_N_like"/>
    <property type="match status" value="1"/>
</dbReference>
<dbReference type="GO" id="GO:0005694">
    <property type="term" value="C:chromosome"/>
    <property type="evidence" value="ECO:0007669"/>
    <property type="project" value="TreeGrafter"/>
</dbReference>
<dbReference type="GO" id="GO:0003677">
    <property type="term" value="F:DNA binding"/>
    <property type="evidence" value="ECO:0007669"/>
    <property type="project" value="InterPro"/>
</dbReference>
<dbReference type="InterPro" id="IPR050336">
    <property type="entry name" value="Chromosome_partition/occlusion"/>
</dbReference>
<proteinExistence type="inferred from homology"/>
<name>A0A4V6NGL7_9FIRM</name>
<dbReference type="STRING" id="1650663.GCA_001486665_02529"/>